<dbReference type="AlphaFoldDB" id="A0AA37SV32"/>
<comment type="caution">
    <text evidence="2">The sequence shown here is derived from an EMBL/GenBank/DDBJ whole genome shotgun (WGS) entry which is preliminary data.</text>
</comment>
<dbReference type="RefSeq" id="WP_235295016.1">
    <property type="nucleotide sequence ID" value="NZ_BSOH01000037.1"/>
</dbReference>
<reference evidence="2" key="1">
    <citation type="journal article" date="2014" name="Int. J. Syst. Evol. Microbiol.">
        <title>Complete genome sequence of Corynebacterium casei LMG S-19264T (=DSM 44701T), isolated from a smear-ripened cheese.</title>
        <authorList>
            <consortium name="US DOE Joint Genome Institute (JGI-PGF)"/>
            <person name="Walter F."/>
            <person name="Albersmeier A."/>
            <person name="Kalinowski J."/>
            <person name="Ruckert C."/>
        </authorList>
    </citation>
    <scope>NUCLEOTIDE SEQUENCE</scope>
    <source>
        <strain evidence="2">NBRC 108769</strain>
    </source>
</reference>
<dbReference type="EMBL" id="BSOH01000037">
    <property type="protein sequence ID" value="GLR20179.1"/>
    <property type="molecule type" value="Genomic_DNA"/>
</dbReference>
<feature type="signal peptide" evidence="1">
    <location>
        <begin position="1"/>
        <end position="20"/>
    </location>
</feature>
<keyword evidence="3" id="KW-1185">Reference proteome</keyword>
<accession>A0AA37SV32</accession>
<evidence type="ECO:0000313" key="2">
    <source>
        <dbReference type="EMBL" id="GLR20179.1"/>
    </source>
</evidence>
<evidence type="ECO:0000313" key="3">
    <source>
        <dbReference type="Proteomes" id="UP001156666"/>
    </source>
</evidence>
<keyword evidence="1" id="KW-0732">Signal</keyword>
<reference evidence="2" key="2">
    <citation type="submission" date="2023-01" db="EMBL/GenBank/DDBJ databases">
        <title>Draft genome sequence of Portibacter lacus strain NBRC 108769.</title>
        <authorList>
            <person name="Sun Q."/>
            <person name="Mori K."/>
        </authorList>
    </citation>
    <scope>NUCLEOTIDE SEQUENCE</scope>
    <source>
        <strain evidence="2">NBRC 108769</strain>
    </source>
</reference>
<proteinExistence type="predicted"/>
<name>A0AA37SV32_9BACT</name>
<dbReference type="Proteomes" id="UP001156666">
    <property type="component" value="Unassembled WGS sequence"/>
</dbReference>
<gene>
    <name evidence="2" type="ORF">GCM10007940_47950</name>
</gene>
<protein>
    <submittedName>
        <fullName evidence="2">Uncharacterized protein</fullName>
    </submittedName>
</protein>
<organism evidence="2 3">
    <name type="scientific">Portibacter lacus</name>
    <dbReference type="NCBI Taxonomy" id="1099794"/>
    <lineage>
        <taxon>Bacteria</taxon>
        <taxon>Pseudomonadati</taxon>
        <taxon>Bacteroidota</taxon>
        <taxon>Saprospiria</taxon>
        <taxon>Saprospirales</taxon>
        <taxon>Haliscomenobacteraceae</taxon>
        <taxon>Portibacter</taxon>
    </lineage>
</organism>
<sequence>MKNLSFLIVVITLYSFQLQAQSTTENRIAYSYLSGIFENGIVEQLDKSKLSSKEEKLYTKCKEKLEAITISYFEQNLTSKLKDKNMEVMPLNAVSVMGMGATNLKGNPAIFFPKKTLKKHADKDIADTFLSASISINKPIVSIGGMKPEVIVTLKHFNKKGELINKSTANAKTEKKVSNIGFSVSQSESFNKIDMDHIEILFSRVEEPINLATEDAFNQLFVDGEISEN</sequence>
<evidence type="ECO:0000256" key="1">
    <source>
        <dbReference type="SAM" id="SignalP"/>
    </source>
</evidence>
<feature type="chain" id="PRO_5041331339" evidence="1">
    <location>
        <begin position="21"/>
        <end position="229"/>
    </location>
</feature>